<keyword evidence="2" id="KW-1185">Reference proteome</keyword>
<reference evidence="1" key="2">
    <citation type="submission" date="2015-06" db="UniProtKB">
        <authorList>
            <consortium name="EnsemblPlants"/>
        </authorList>
    </citation>
    <scope>IDENTIFICATION</scope>
</reference>
<evidence type="ECO:0000313" key="1">
    <source>
        <dbReference type="EnsemblPlants" id="Bo24823s010.1"/>
    </source>
</evidence>
<dbReference type="HOGENOM" id="CLU_3282439_0_0_1"/>
<accession>A0A0D3AGV0</accession>
<organism evidence="1 2">
    <name type="scientific">Brassica oleracea var. oleracea</name>
    <dbReference type="NCBI Taxonomy" id="109376"/>
    <lineage>
        <taxon>Eukaryota</taxon>
        <taxon>Viridiplantae</taxon>
        <taxon>Streptophyta</taxon>
        <taxon>Embryophyta</taxon>
        <taxon>Tracheophyta</taxon>
        <taxon>Spermatophyta</taxon>
        <taxon>Magnoliopsida</taxon>
        <taxon>eudicotyledons</taxon>
        <taxon>Gunneridae</taxon>
        <taxon>Pentapetalae</taxon>
        <taxon>rosids</taxon>
        <taxon>malvids</taxon>
        <taxon>Brassicales</taxon>
        <taxon>Brassicaceae</taxon>
        <taxon>Brassiceae</taxon>
        <taxon>Brassica</taxon>
    </lineage>
</organism>
<dbReference type="Proteomes" id="UP000032141">
    <property type="component" value="Unassembled WGS sequence"/>
</dbReference>
<name>A0A0D3AGV0_BRAOL</name>
<protein>
    <submittedName>
        <fullName evidence="1">Uncharacterized protein</fullName>
    </submittedName>
</protein>
<proteinExistence type="predicted"/>
<evidence type="ECO:0000313" key="2">
    <source>
        <dbReference type="Proteomes" id="UP000032141"/>
    </source>
</evidence>
<dbReference type="Gramene" id="Bo24823s010.1">
    <property type="protein sequence ID" value="Bo24823s010.1"/>
    <property type="gene ID" value="Bo24823s010"/>
</dbReference>
<dbReference type="EnsemblPlants" id="Bo24823s010.1">
    <property type="protein sequence ID" value="Bo24823s010.1"/>
    <property type="gene ID" value="Bo24823s010"/>
</dbReference>
<reference evidence="1" key="1">
    <citation type="journal article" date="2014" name="Genome Biol.">
        <title>Transcriptome and methylome profiling reveals relics of genome dominance in the mesopolyploid Brassica oleracea.</title>
        <authorList>
            <person name="Parkin I.A."/>
            <person name="Koh C."/>
            <person name="Tang H."/>
            <person name="Robinson S.J."/>
            <person name="Kagale S."/>
            <person name="Clarke W.E."/>
            <person name="Town C.D."/>
            <person name="Nixon J."/>
            <person name="Krishnakumar V."/>
            <person name="Bidwell S.L."/>
            <person name="Denoeud F."/>
            <person name="Belcram H."/>
            <person name="Links M.G."/>
            <person name="Just J."/>
            <person name="Clarke C."/>
            <person name="Bender T."/>
            <person name="Huebert T."/>
            <person name="Mason A.S."/>
            <person name="Pires J.C."/>
            <person name="Barker G."/>
            <person name="Moore J."/>
            <person name="Walley P.G."/>
            <person name="Manoli S."/>
            <person name="Batley J."/>
            <person name="Edwards D."/>
            <person name="Nelson M.N."/>
            <person name="Wang X."/>
            <person name="Paterson A.H."/>
            <person name="King G."/>
            <person name="Bancroft I."/>
            <person name="Chalhoub B."/>
            <person name="Sharpe A.G."/>
        </authorList>
    </citation>
    <scope>NUCLEOTIDE SEQUENCE [LARGE SCALE GENOMIC DNA]</scope>
    <source>
        <strain evidence="1">cv. TO1000</strain>
    </source>
</reference>
<sequence length="41" mass="4515">MVFNGATMELCITAPKVKPSQFSSARLHIQMGDDFIQMGIT</sequence>
<dbReference type="AlphaFoldDB" id="A0A0D3AGV0"/>
<dbReference type="STRING" id="109376.A0A0D3AGV0"/>